<sequence>MKNSAKRGRPKSFDEQQALEKAMFLFWENGYIATSISDLTKALGITTPSLYCSFGDKATLFNRCIDYYLTNEACPIIEIMRQAKTAKVAIELLMYDSAKRLVQPDKPAGCMLVTSAIGSAKQIEEVQLHVSEKRHNYQEIILKRLQQGLEEGDIAKGTKLDALADFYITLINGLTVKACDGANLETLNQIVLNAMKAWPVFESSAE</sequence>
<dbReference type="Gene3D" id="1.10.10.60">
    <property type="entry name" value="Homeodomain-like"/>
    <property type="match status" value="1"/>
</dbReference>
<dbReference type="InterPro" id="IPR036271">
    <property type="entry name" value="Tet_transcr_reg_TetR-rel_C_sf"/>
</dbReference>
<evidence type="ECO:0000256" key="2">
    <source>
        <dbReference type="ARBA" id="ARBA00023125"/>
    </source>
</evidence>
<dbReference type="Pfam" id="PF00440">
    <property type="entry name" value="TetR_N"/>
    <property type="match status" value="1"/>
</dbReference>
<dbReference type="InterPro" id="IPR011075">
    <property type="entry name" value="TetR_C"/>
</dbReference>
<evidence type="ECO:0000256" key="3">
    <source>
        <dbReference type="ARBA" id="ARBA00023163"/>
    </source>
</evidence>
<dbReference type="PROSITE" id="PS50977">
    <property type="entry name" value="HTH_TETR_2"/>
    <property type="match status" value="1"/>
</dbReference>
<dbReference type="PANTHER" id="PTHR47506">
    <property type="entry name" value="TRANSCRIPTIONAL REGULATORY PROTEIN"/>
    <property type="match status" value="1"/>
</dbReference>
<gene>
    <name evidence="6" type="ORF">MMG00_11085</name>
</gene>
<feature type="DNA-binding region" description="H-T-H motif" evidence="4">
    <location>
        <begin position="35"/>
        <end position="54"/>
    </location>
</feature>
<evidence type="ECO:0000313" key="7">
    <source>
        <dbReference type="Proteomes" id="UP000829542"/>
    </source>
</evidence>
<dbReference type="InterPro" id="IPR001647">
    <property type="entry name" value="HTH_TetR"/>
</dbReference>
<dbReference type="SUPFAM" id="SSF48498">
    <property type="entry name" value="Tetracyclin repressor-like, C-terminal domain"/>
    <property type="match status" value="1"/>
</dbReference>
<evidence type="ECO:0000313" key="6">
    <source>
        <dbReference type="EMBL" id="UNM95748.1"/>
    </source>
</evidence>
<feature type="domain" description="HTH tetR-type" evidence="5">
    <location>
        <begin position="12"/>
        <end position="72"/>
    </location>
</feature>
<dbReference type="InterPro" id="IPR009057">
    <property type="entry name" value="Homeodomain-like_sf"/>
</dbReference>
<evidence type="ECO:0000256" key="4">
    <source>
        <dbReference type="PROSITE-ProRule" id="PRU00335"/>
    </source>
</evidence>
<proteinExistence type="predicted"/>
<evidence type="ECO:0000259" key="5">
    <source>
        <dbReference type="PROSITE" id="PS50977"/>
    </source>
</evidence>
<dbReference type="Gene3D" id="1.10.357.10">
    <property type="entry name" value="Tetracycline Repressor, domain 2"/>
    <property type="match status" value="1"/>
</dbReference>
<keyword evidence="2 4" id="KW-0238">DNA-binding</keyword>
<keyword evidence="3" id="KW-0804">Transcription</keyword>
<dbReference type="Pfam" id="PF16925">
    <property type="entry name" value="TetR_C_13"/>
    <property type="match status" value="1"/>
</dbReference>
<dbReference type="PANTHER" id="PTHR47506:SF1">
    <property type="entry name" value="HTH-TYPE TRANSCRIPTIONAL REGULATOR YJDC"/>
    <property type="match status" value="1"/>
</dbReference>
<reference evidence="6 7" key="1">
    <citation type="submission" date="2022-03" db="EMBL/GenBank/DDBJ databases">
        <title>Ignatzschineria rhizosphaerae HR5S32.</title>
        <authorList>
            <person name="Sun J.Q."/>
            <person name="Feng J.Y."/>
        </authorList>
    </citation>
    <scope>NUCLEOTIDE SEQUENCE [LARGE SCALE GENOMIC DNA]</scope>
    <source>
        <strain evidence="6 7">HR5S32</strain>
    </source>
</reference>
<dbReference type="SUPFAM" id="SSF46689">
    <property type="entry name" value="Homeodomain-like"/>
    <property type="match status" value="1"/>
</dbReference>
<accession>A0ABY3X6W8</accession>
<name>A0ABY3X6W8_9GAMM</name>
<keyword evidence="1" id="KW-0805">Transcription regulation</keyword>
<evidence type="ECO:0000256" key="1">
    <source>
        <dbReference type="ARBA" id="ARBA00023015"/>
    </source>
</evidence>
<organism evidence="6 7">
    <name type="scientific">Ignatzschineria rhizosphaerae</name>
    <dbReference type="NCBI Taxonomy" id="2923279"/>
    <lineage>
        <taxon>Bacteria</taxon>
        <taxon>Pseudomonadati</taxon>
        <taxon>Pseudomonadota</taxon>
        <taxon>Gammaproteobacteria</taxon>
        <taxon>Cardiobacteriales</taxon>
        <taxon>Ignatzschineriaceae</taxon>
        <taxon>Ignatzschineria</taxon>
    </lineage>
</organism>
<dbReference type="RefSeq" id="WP_242148305.1">
    <property type="nucleotide sequence ID" value="NZ_CP093379.1"/>
</dbReference>
<dbReference type="Proteomes" id="UP000829542">
    <property type="component" value="Chromosome"/>
</dbReference>
<dbReference type="EMBL" id="CP093379">
    <property type="protein sequence ID" value="UNM95748.1"/>
    <property type="molecule type" value="Genomic_DNA"/>
</dbReference>
<protein>
    <submittedName>
        <fullName evidence="6">TetR/AcrR family transcriptional regulator</fullName>
    </submittedName>
</protein>
<keyword evidence="7" id="KW-1185">Reference proteome</keyword>